<dbReference type="EMBL" id="JBHTIW010000006">
    <property type="protein sequence ID" value="MFD0920321.1"/>
    <property type="molecule type" value="Genomic_DNA"/>
</dbReference>
<dbReference type="RefSeq" id="WP_263247791.1">
    <property type="nucleotide sequence ID" value="NZ_BAABLT010000017.1"/>
</dbReference>
<sequence>MGHNDITAPTTPAQRRRAVRHLAARASSAEELGRWLEMLGLDAAEGKCPAIPENRSA</sequence>
<reference evidence="2" key="1">
    <citation type="journal article" date="2019" name="Int. J. Syst. Evol. Microbiol.">
        <title>The Global Catalogue of Microorganisms (GCM) 10K type strain sequencing project: providing services to taxonomists for standard genome sequencing and annotation.</title>
        <authorList>
            <consortium name="The Broad Institute Genomics Platform"/>
            <consortium name="The Broad Institute Genome Sequencing Center for Infectious Disease"/>
            <person name="Wu L."/>
            <person name="Ma J."/>
        </authorList>
    </citation>
    <scope>NUCLEOTIDE SEQUENCE [LARGE SCALE GENOMIC DNA]</scope>
    <source>
        <strain evidence="2">CCUG 56401</strain>
    </source>
</reference>
<name>A0ABW3FUA5_9PSEU</name>
<gene>
    <name evidence="1" type="ORF">ACFQ16_11275</name>
</gene>
<evidence type="ECO:0000313" key="1">
    <source>
        <dbReference type="EMBL" id="MFD0920321.1"/>
    </source>
</evidence>
<dbReference type="Proteomes" id="UP001597018">
    <property type="component" value="Unassembled WGS sequence"/>
</dbReference>
<evidence type="ECO:0000313" key="2">
    <source>
        <dbReference type="Proteomes" id="UP001597018"/>
    </source>
</evidence>
<proteinExistence type="predicted"/>
<organism evidence="1 2">
    <name type="scientific">Saccharopolyspora rosea</name>
    <dbReference type="NCBI Taxonomy" id="524884"/>
    <lineage>
        <taxon>Bacteria</taxon>
        <taxon>Bacillati</taxon>
        <taxon>Actinomycetota</taxon>
        <taxon>Actinomycetes</taxon>
        <taxon>Pseudonocardiales</taxon>
        <taxon>Pseudonocardiaceae</taxon>
        <taxon>Saccharopolyspora</taxon>
    </lineage>
</organism>
<accession>A0ABW3FUA5</accession>
<comment type="caution">
    <text evidence="1">The sequence shown here is derived from an EMBL/GenBank/DDBJ whole genome shotgun (WGS) entry which is preliminary data.</text>
</comment>
<keyword evidence="2" id="KW-1185">Reference proteome</keyword>
<protein>
    <submittedName>
        <fullName evidence="1">Uncharacterized protein</fullName>
    </submittedName>
</protein>